<dbReference type="PANTHER" id="PTHR12636:SF13">
    <property type="entry name" value="RIBOSOMAL RNA SMALL SUBUNIT METHYLTRANSFERASE NEP1-LIKE"/>
    <property type="match status" value="1"/>
</dbReference>
<dbReference type="AlphaFoldDB" id="A0A328DZY4"/>
<keyword evidence="2" id="KW-0690">Ribosome biogenesis</keyword>
<evidence type="ECO:0000256" key="1">
    <source>
        <dbReference type="ARBA" id="ARBA00008115"/>
    </source>
</evidence>
<evidence type="ECO:0000313" key="8">
    <source>
        <dbReference type="Proteomes" id="UP000249390"/>
    </source>
</evidence>
<evidence type="ECO:0000256" key="3">
    <source>
        <dbReference type="ARBA" id="ARBA00022730"/>
    </source>
</evidence>
<comment type="caution">
    <text evidence="7">The sequence shown here is derived from an EMBL/GenBank/DDBJ whole genome shotgun (WGS) entry which is preliminary data.</text>
</comment>
<keyword evidence="6" id="KW-0812">Transmembrane</keyword>
<evidence type="ECO:0000256" key="2">
    <source>
        <dbReference type="ARBA" id="ARBA00022517"/>
    </source>
</evidence>
<dbReference type="Proteomes" id="UP000249390">
    <property type="component" value="Unassembled WGS sequence"/>
</dbReference>
<dbReference type="Pfam" id="PF03587">
    <property type="entry name" value="EMG1"/>
    <property type="match status" value="1"/>
</dbReference>
<sequence>MMGKQKRKEIVESNKSDDENRSSECGGATSEVINEITHEVSGAHTVKPRPIFILEDASLEVGLVHKKRKILSSSEDSTFMLKQGKNPNNYRPDIFFEALRAILDSPLNKVGMVGAVYARTSSGVVFEVKPHTRIPRTSKRFCGLMVELFQKSCVRAKDTGEVLIRVLKGSLTQHIPENARVIGLSYSSEKVVDIEDYVSTLPDEQDIVFVVGTMVNGKVSQDGKDDYISGNPPFILLILWKWYTHVLFLLGLCPITIIISFIFINSLPATYLIVL</sequence>
<evidence type="ECO:0000256" key="5">
    <source>
        <dbReference type="SAM" id="MobiDB-lite"/>
    </source>
</evidence>
<feature type="compositionally biased region" description="Basic and acidic residues" evidence="5">
    <location>
        <begin position="8"/>
        <end position="22"/>
    </location>
</feature>
<dbReference type="GO" id="GO:0032040">
    <property type="term" value="C:small-subunit processome"/>
    <property type="evidence" value="ECO:0007669"/>
    <property type="project" value="TreeGrafter"/>
</dbReference>
<proteinExistence type="inferred from homology"/>
<evidence type="ECO:0000313" key="7">
    <source>
        <dbReference type="EMBL" id="RAL51305.1"/>
    </source>
</evidence>
<keyword evidence="4" id="KW-0694">RNA-binding</keyword>
<keyword evidence="8" id="KW-1185">Reference proteome</keyword>
<feature type="transmembrane region" description="Helical" evidence="6">
    <location>
        <begin position="246"/>
        <end position="274"/>
    </location>
</feature>
<evidence type="ECO:0008006" key="9">
    <source>
        <dbReference type="Google" id="ProtNLM"/>
    </source>
</evidence>
<dbReference type="PANTHER" id="PTHR12636">
    <property type="entry name" value="NEP1/MRA1"/>
    <property type="match status" value="1"/>
</dbReference>
<comment type="similarity">
    <text evidence="1">Belongs to the class IV-like SAM-binding methyltransferase superfamily. RNA methyltransferase NEP1 family.</text>
</comment>
<keyword evidence="6" id="KW-1133">Transmembrane helix</keyword>
<keyword evidence="6" id="KW-0472">Membrane</keyword>
<dbReference type="InterPro" id="IPR029028">
    <property type="entry name" value="Alpha/beta_knot_MTases"/>
</dbReference>
<keyword evidence="3" id="KW-0699">rRNA-binding</keyword>
<reference evidence="7 8" key="1">
    <citation type="submission" date="2018-06" db="EMBL/GenBank/DDBJ databases">
        <title>The Genome of Cuscuta australis (Dodder) Provides Insight into the Evolution of Plant Parasitism.</title>
        <authorList>
            <person name="Liu H."/>
        </authorList>
    </citation>
    <scope>NUCLEOTIDE SEQUENCE [LARGE SCALE GENOMIC DNA]</scope>
    <source>
        <strain evidence="8">cv. Yunnan</strain>
        <tissue evidence="7">Vines</tissue>
    </source>
</reference>
<organism evidence="7 8">
    <name type="scientific">Cuscuta australis</name>
    <dbReference type="NCBI Taxonomy" id="267555"/>
    <lineage>
        <taxon>Eukaryota</taxon>
        <taxon>Viridiplantae</taxon>
        <taxon>Streptophyta</taxon>
        <taxon>Embryophyta</taxon>
        <taxon>Tracheophyta</taxon>
        <taxon>Spermatophyta</taxon>
        <taxon>Magnoliopsida</taxon>
        <taxon>eudicotyledons</taxon>
        <taxon>Gunneridae</taxon>
        <taxon>Pentapetalae</taxon>
        <taxon>asterids</taxon>
        <taxon>lamiids</taxon>
        <taxon>Solanales</taxon>
        <taxon>Convolvulaceae</taxon>
        <taxon>Cuscuteae</taxon>
        <taxon>Cuscuta</taxon>
        <taxon>Cuscuta subgen. Grammica</taxon>
        <taxon>Cuscuta sect. Cleistogrammica</taxon>
    </lineage>
</organism>
<feature type="region of interest" description="Disordered" evidence="5">
    <location>
        <begin position="1"/>
        <end position="29"/>
    </location>
</feature>
<protein>
    <recommendedName>
        <fullName evidence="9">Ribosomal RNA small subunit methyltransferase NEP1</fullName>
    </recommendedName>
</protein>
<dbReference type="SUPFAM" id="SSF75217">
    <property type="entry name" value="alpha/beta knot"/>
    <property type="match status" value="1"/>
</dbReference>
<evidence type="ECO:0000256" key="6">
    <source>
        <dbReference type="SAM" id="Phobius"/>
    </source>
</evidence>
<accession>A0A328DZY4</accession>
<name>A0A328DZY4_9ASTE</name>
<dbReference type="GO" id="GO:0070475">
    <property type="term" value="P:rRNA base methylation"/>
    <property type="evidence" value="ECO:0007669"/>
    <property type="project" value="InterPro"/>
</dbReference>
<dbReference type="CDD" id="cd18088">
    <property type="entry name" value="Nep1-like"/>
    <property type="match status" value="1"/>
</dbReference>
<dbReference type="GO" id="GO:0019843">
    <property type="term" value="F:rRNA binding"/>
    <property type="evidence" value="ECO:0007669"/>
    <property type="project" value="UniProtKB-KW"/>
</dbReference>
<evidence type="ECO:0000256" key="4">
    <source>
        <dbReference type="ARBA" id="ARBA00022884"/>
    </source>
</evidence>
<dbReference type="EMBL" id="NQVE01000050">
    <property type="protein sequence ID" value="RAL51305.1"/>
    <property type="molecule type" value="Genomic_DNA"/>
</dbReference>
<dbReference type="InterPro" id="IPR029026">
    <property type="entry name" value="tRNA_m1G_MTases_N"/>
</dbReference>
<dbReference type="InterPro" id="IPR005304">
    <property type="entry name" value="Rbsml_bgen_MeTrfase_EMG1/NEP1"/>
</dbReference>
<gene>
    <name evidence="7" type="ORF">DM860_010807</name>
</gene>
<dbReference type="GO" id="GO:0070037">
    <property type="term" value="F:rRNA (pseudouridine) methyltransferase activity"/>
    <property type="evidence" value="ECO:0007669"/>
    <property type="project" value="InterPro"/>
</dbReference>
<dbReference type="Gene3D" id="3.40.1280.10">
    <property type="match status" value="1"/>
</dbReference>